<keyword evidence="2" id="KW-1185">Reference proteome</keyword>
<organism evidence="1 2">
    <name type="scientific">Meloidogyne enterolobii</name>
    <name type="common">Root-knot nematode worm</name>
    <name type="synonym">Meloidogyne mayaguensis</name>
    <dbReference type="NCBI Taxonomy" id="390850"/>
    <lineage>
        <taxon>Eukaryota</taxon>
        <taxon>Metazoa</taxon>
        <taxon>Ecdysozoa</taxon>
        <taxon>Nematoda</taxon>
        <taxon>Chromadorea</taxon>
        <taxon>Rhabditida</taxon>
        <taxon>Tylenchina</taxon>
        <taxon>Tylenchomorpha</taxon>
        <taxon>Tylenchoidea</taxon>
        <taxon>Meloidogynidae</taxon>
        <taxon>Meloidogyninae</taxon>
        <taxon>Meloidogyne</taxon>
    </lineage>
</organism>
<gene>
    <name evidence="1" type="ORF">MENTE1834_LOCUS3218</name>
</gene>
<proteinExistence type="predicted"/>
<dbReference type="EMBL" id="CAVMJV010000002">
    <property type="protein sequence ID" value="CAK5016150.1"/>
    <property type="molecule type" value="Genomic_DNA"/>
</dbReference>
<dbReference type="Proteomes" id="UP001497535">
    <property type="component" value="Unassembled WGS sequence"/>
</dbReference>
<name>A0ACB0XT49_MELEN</name>
<evidence type="ECO:0000313" key="2">
    <source>
        <dbReference type="Proteomes" id="UP001497535"/>
    </source>
</evidence>
<evidence type="ECO:0000313" key="1">
    <source>
        <dbReference type="EMBL" id="CAK5016150.1"/>
    </source>
</evidence>
<accession>A0ACB0XT49</accession>
<sequence length="144" mass="16453">MITVTHAIKQRFPDVLVIPVLGNYDMEGAISFPDDAEQLGMYRDIYYLWEGWIGDEPGETFLRGGYYYFKSPLDGSEYLVLNTNIYYIMNSAIKDFTNPEDPTGQFKFIERHLAEIKSKNGKINIVGHVPPGGSIYGYWCHSPL</sequence>
<protein>
    <submittedName>
        <fullName evidence="1">Uncharacterized protein</fullName>
    </submittedName>
</protein>
<comment type="caution">
    <text evidence="1">The sequence shown here is derived from an EMBL/GenBank/DDBJ whole genome shotgun (WGS) entry which is preliminary data.</text>
</comment>
<reference evidence="1" key="1">
    <citation type="submission" date="2023-11" db="EMBL/GenBank/DDBJ databases">
        <authorList>
            <person name="Poullet M."/>
        </authorList>
    </citation>
    <scope>NUCLEOTIDE SEQUENCE</scope>
    <source>
        <strain evidence="1">E1834</strain>
    </source>
</reference>